<dbReference type="EMBL" id="MCGO01000262">
    <property type="protein sequence ID" value="ORY19987.1"/>
    <property type="molecule type" value="Genomic_DNA"/>
</dbReference>
<dbReference type="Gene3D" id="3.10.50.40">
    <property type="match status" value="1"/>
</dbReference>
<dbReference type="OrthoDB" id="1902587at2759"/>
<dbReference type="Pfam" id="PF00254">
    <property type="entry name" value="FKBP_C"/>
    <property type="match status" value="1"/>
</dbReference>
<evidence type="ECO:0000256" key="1">
    <source>
        <dbReference type="ARBA" id="ARBA00000971"/>
    </source>
</evidence>
<protein>
    <recommendedName>
        <fullName evidence="2 6">peptidylprolyl isomerase</fullName>
        <ecNumber evidence="2 6">5.2.1.8</ecNumber>
    </recommendedName>
</protein>
<dbReference type="GO" id="GO:0005737">
    <property type="term" value="C:cytoplasm"/>
    <property type="evidence" value="ECO:0007669"/>
    <property type="project" value="TreeGrafter"/>
</dbReference>
<evidence type="ECO:0000313" key="9">
    <source>
        <dbReference type="EMBL" id="ORY19987.1"/>
    </source>
</evidence>
<feature type="domain" description="PPIase FKBP-type" evidence="8">
    <location>
        <begin position="146"/>
        <end position="235"/>
    </location>
</feature>
<evidence type="ECO:0000256" key="7">
    <source>
        <dbReference type="SAM" id="MobiDB-lite"/>
    </source>
</evidence>
<evidence type="ECO:0000256" key="6">
    <source>
        <dbReference type="PROSITE-ProRule" id="PRU00277"/>
    </source>
</evidence>
<proteinExistence type="inferred from homology"/>
<dbReference type="GO" id="GO:0003755">
    <property type="term" value="F:peptidyl-prolyl cis-trans isomerase activity"/>
    <property type="evidence" value="ECO:0007669"/>
    <property type="project" value="UniProtKB-KW"/>
</dbReference>
<dbReference type="Proteomes" id="UP000193642">
    <property type="component" value="Unassembled WGS sequence"/>
</dbReference>
<feature type="compositionally biased region" description="Polar residues" evidence="7">
    <location>
        <begin position="76"/>
        <end position="87"/>
    </location>
</feature>
<evidence type="ECO:0000256" key="4">
    <source>
        <dbReference type="ARBA" id="ARBA00023235"/>
    </source>
</evidence>
<organism evidence="9 10">
    <name type="scientific">Rhizoclosmatium globosum</name>
    <dbReference type="NCBI Taxonomy" id="329046"/>
    <lineage>
        <taxon>Eukaryota</taxon>
        <taxon>Fungi</taxon>
        <taxon>Fungi incertae sedis</taxon>
        <taxon>Chytridiomycota</taxon>
        <taxon>Chytridiomycota incertae sedis</taxon>
        <taxon>Chytridiomycetes</taxon>
        <taxon>Chytridiales</taxon>
        <taxon>Chytriomycetaceae</taxon>
        <taxon>Rhizoclosmatium</taxon>
    </lineage>
</organism>
<dbReference type="STRING" id="329046.A0A1Y2ACI5"/>
<dbReference type="PANTHER" id="PTHR10516:SF443">
    <property type="entry name" value="FK506-BINDING PROTEIN 59-RELATED"/>
    <property type="match status" value="1"/>
</dbReference>
<dbReference type="InterPro" id="IPR001179">
    <property type="entry name" value="PPIase_FKBP_dom"/>
</dbReference>
<evidence type="ECO:0000256" key="3">
    <source>
        <dbReference type="ARBA" id="ARBA00023110"/>
    </source>
</evidence>
<sequence>MPRGQPQSRGGRDGPRDAPRDLGQREARGGGGGGGGHFDPFAPNPSSGPRYPPAAQSPAGTGRSRGDADRFGGNGAASSRRNINNYDQLDDDGYGGSQPPKQRNAGSDSQRRRKMFIWIGVAVAVVRNHKTIITPGDGVTFPVAGTSTVTVLYTGTFMDGTIFDASSLHGNVPFSVVIGAGKVIPCWDLGVPKMSVGEVAKLWCSWQQAYGENGDGQNIPPKSDLNFQVTLISIS</sequence>
<feature type="region of interest" description="Disordered" evidence="7">
    <location>
        <begin position="1"/>
        <end position="110"/>
    </location>
</feature>
<evidence type="ECO:0000313" key="10">
    <source>
        <dbReference type="Proteomes" id="UP000193642"/>
    </source>
</evidence>
<dbReference type="EC" id="5.2.1.8" evidence="2 6"/>
<dbReference type="PANTHER" id="PTHR10516">
    <property type="entry name" value="PEPTIDYL-PROLYL CIS-TRANS ISOMERASE"/>
    <property type="match status" value="1"/>
</dbReference>
<evidence type="ECO:0000256" key="2">
    <source>
        <dbReference type="ARBA" id="ARBA00013194"/>
    </source>
</evidence>
<keyword evidence="4 6" id="KW-0413">Isomerase</keyword>
<dbReference type="InterPro" id="IPR050689">
    <property type="entry name" value="FKBP-type_PPIase"/>
</dbReference>
<dbReference type="PROSITE" id="PS50059">
    <property type="entry name" value="FKBP_PPIASE"/>
    <property type="match status" value="1"/>
</dbReference>
<dbReference type="SUPFAM" id="SSF54534">
    <property type="entry name" value="FKBP-like"/>
    <property type="match status" value="1"/>
</dbReference>
<accession>A0A1Y2ACI5</accession>
<evidence type="ECO:0000256" key="5">
    <source>
        <dbReference type="ARBA" id="ARBA00038106"/>
    </source>
</evidence>
<name>A0A1Y2ACI5_9FUNG</name>
<evidence type="ECO:0000259" key="8">
    <source>
        <dbReference type="PROSITE" id="PS50059"/>
    </source>
</evidence>
<gene>
    <name evidence="9" type="ORF">BCR33DRAFT_730648</name>
</gene>
<keyword evidence="10" id="KW-1185">Reference proteome</keyword>
<keyword evidence="3 6" id="KW-0697">Rotamase</keyword>
<dbReference type="AlphaFoldDB" id="A0A1Y2ACI5"/>
<comment type="caution">
    <text evidence="9">The sequence shown here is derived from an EMBL/GenBank/DDBJ whole genome shotgun (WGS) entry which is preliminary data.</text>
</comment>
<comment type="catalytic activity">
    <reaction evidence="1 6">
        <text>[protein]-peptidylproline (omega=180) = [protein]-peptidylproline (omega=0)</text>
        <dbReference type="Rhea" id="RHEA:16237"/>
        <dbReference type="Rhea" id="RHEA-COMP:10747"/>
        <dbReference type="Rhea" id="RHEA-COMP:10748"/>
        <dbReference type="ChEBI" id="CHEBI:83833"/>
        <dbReference type="ChEBI" id="CHEBI:83834"/>
        <dbReference type="EC" id="5.2.1.8"/>
    </reaction>
</comment>
<feature type="compositionally biased region" description="Basic and acidic residues" evidence="7">
    <location>
        <begin position="10"/>
        <end position="28"/>
    </location>
</feature>
<feature type="compositionally biased region" description="Polar residues" evidence="7">
    <location>
        <begin position="99"/>
        <end position="108"/>
    </location>
</feature>
<comment type="similarity">
    <text evidence="5">Belongs to the FKBP-type PPIase family. FKBP1 subfamily.</text>
</comment>
<dbReference type="InterPro" id="IPR046357">
    <property type="entry name" value="PPIase_dom_sf"/>
</dbReference>
<reference evidence="9 10" key="1">
    <citation type="submission" date="2016-07" db="EMBL/GenBank/DDBJ databases">
        <title>Pervasive Adenine N6-methylation of Active Genes in Fungi.</title>
        <authorList>
            <consortium name="DOE Joint Genome Institute"/>
            <person name="Mondo S.J."/>
            <person name="Dannebaum R.O."/>
            <person name="Kuo R.C."/>
            <person name="Labutti K."/>
            <person name="Haridas S."/>
            <person name="Kuo A."/>
            <person name="Salamov A."/>
            <person name="Ahrendt S.R."/>
            <person name="Lipzen A."/>
            <person name="Sullivan W."/>
            <person name="Andreopoulos W.B."/>
            <person name="Clum A."/>
            <person name="Lindquist E."/>
            <person name="Daum C."/>
            <person name="Ramamoorthy G.K."/>
            <person name="Gryganskyi A."/>
            <person name="Culley D."/>
            <person name="Magnuson J.K."/>
            <person name="James T.Y."/>
            <person name="O'Malley M.A."/>
            <person name="Stajich J.E."/>
            <person name="Spatafora J.W."/>
            <person name="Visel A."/>
            <person name="Grigoriev I.V."/>
        </authorList>
    </citation>
    <scope>NUCLEOTIDE SEQUENCE [LARGE SCALE GENOMIC DNA]</scope>
    <source>
        <strain evidence="9 10">JEL800</strain>
    </source>
</reference>